<name>A0A9W9T294_9EURO</name>
<reference evidence="3" key="2">
    <citation type="journal article" date="2023" name="IMA Fungus">
        <title>Comparative genomic study of the Penicillium genus elucidates a diverse pangenome and 15 lateral gene transfer events.</title>
        <authorList>
            <person name="Petersen C."/>
            <person name="Sorensen T."/>
            <person name="Nielsen M.R."/>
            <person name="Sondergaard T.E."/>
            <person name="Sorensen J.L."/>
            <person name="Fitzpatrick D.A."/>
            <person name="Frisvad J.C."/>
            <person name="Nielsen K.L."/>
        </authorList>
    </citation>
    <scope>NUCLEOTIDE SEQUENCE</scope>
    <source>
        <strain evidence="3">IBT 16849</strain>
    </source>
</reference>
<sequence>MASNEPTKAKVTKKAGSKPTPKTSRETLLEERLEFLLFSTYISILFQIDFPAVCQHYGISTNAAKKRLQRAKDGVAKRAEAKEAAQQGNEVSEAPEDEEA</sequence>
<reference evidence="3" key="1">
    <citation type="submission" date="2022-11" db="EMBL/GenBank/DDBJ databases">
        <authorList>
            <person name="Petersen C."/>
        </authorList>
    </citation>
    <scope>NUCLEOTIDE SEQUENCE</scope>
    <source>
        <strain evidence="3">IBT 16849</strain>
    </source>
</reference>
<keyword evidence="4" id="KW-1185">Reference proteome</keyword>
<dbReference type="EMBL" id="JAPQKP010000002">
    <property type="protein sequence ID" value="KAJ5206732.1"/>
    <property type="molecule type" value="Genomic_DNA"/>
</dbReference>
<feature type="region of interest" description="Disordered" evidence="1">
    <location>
        <begin position="72"/>
        <end position="100"/>
    </location>
</feature>
<gene>
    <name evidence="3" type="ORF">N7472_003180</name>
</gene>
<evidence type="ECO:0000259" key="2">
    <source>
        <dbReference type="Pfam" id="PF22980"/>
    </source>
</evidence>
<evidence type="ECO:0000313" key="3">
    <source>
        <dbReference type="EMBL" id="KAJ5206732.1"/>
    </source>
</evidence>
<evidence type="ECO:0000256" key="1">
    <source>
        <dbReference type="SAM" id="MobiDB-lite"/>
    </source>
</evidence>
<comment type="caution">
    <text evidence="3">The sequence shown here is derived from an EMBL/GenBank/DDBJ whole genome shotgun (WGS) entry which is preliminary data.</text>
</comment>
<evidence type="ECO:0000313" key="4">
    <source>
        <dbReference type="Proteomes" id="UP001150879"/>
    </source>
</evidence>
<feature type="domain" description="Myb-like DNA-binding" evidence="2">
    <location>
        <begin position="46"/>
        <end position="72"/>
    </location>
</feature>
<dbReference type="AlphaFoldDB" id="A0A9W9T294"/>
<dbReference type="Pfam" id="PF22980">
    <property type="entry name" value="Myb_DNA-bind_8"/>
    <property type="match status" value="1"/>
</dbReference>
<accession>A0A9W9T294</accession>
<feature type="compositionally biased region" description="Basic and acidic residues" evidence="1">
    <location>
        <begin position="72"/>
        <end position="83"/>
    </location>
</feature>
<dbReference type="Proteomes" id="UP001150879">
    <property type="component" value="Unassembled WGS sequence"/>
</dbReference>
<protein>
    <recommendedName>
        <fullName evidence="2">Myb-like DNA-binding domain-containing protein</fullName>
    </recommendedName>
</protein>
<dbReference type="InterPro" id="IPR054505">
    <property type="entry name" value="Myb_DNA-bind_8"/>
</dbReference>
<feature type="region of interest" description="Disordered" evidence="1">
    <location>
        <begin position="1"/>
        <end position="26"/>
    </location>
</feature>
<proteinExistence type="predicted"/>
<organism evidence="3 4">
    <name type="scientific">Penicillium cf. griseofulvum</name>
    <dbReference type="NCBI Taxonomy" id="2972120"/>
    <lineage>
        <taxon>Eukaryota</taxon>
        <taxon>Fungi</taxon>
        <taxon>Dikarya</taxon>
        <taxon>Ascomycota</taxon>
        <taxon>Pezizomycotina</taxon>
        <taxon>Eurotiomycetes</taxon>
        <taxon>Eurotiomycetidae</taxon>
        <taxon>Eurotiales</taxon>
        <taxon>Aspergillaceae</taxon>
        <taxon>Penicillium</taxon>
    </lineage>
</organism>